<dbReference type="OrthoDB" id="1466861at2"/>
<protein>
    <recommendedName>
        <fullName evidence="4">DUF5673 domain-containing protein</fullName>
    </recommendedName>
</protein>
<evidence type="ECO:0000313" key="3">
    <source>
        <dbReference type="Proteomes" id="UP000245370"/>
    </source>
</evidence>
<comment type="caution">
    <text evidence="2">The sequence shown here is derived from an EMBL/GenBank/DDBJ whole genome shotgun (WGS) entry which is preliminary data.</text>
</comment>
<keyword evidence="1" id="KW-0472">Membrane</keyword>
<reference evidence="2 3" key="1">
    <citation type="submission" date="2018-05" db="EMBL/GenBank/DDBJ databases">
        <title>Brumimicrobium oceani sp. nov., isolated from coastal sediment.</title>
        <authorList>
            <person name="Kou Y."/>
        </authorList>
    </citation>
    <scope>NUCLEOTIDE SEQUENCE [LARGE SCALE GENOMIC DNA]</scope>
    <source>
        <strain evidence="2 3">C305</strain>
    </source>
</reference>
<organism evidence="2 3">
    <name type="scientific">Brumimicrobium oceani</name>
    <dbReference type="NCBI Taxonomy" id="2100725"/>
    <lineage>
        <taxon>Bacteria</taxon>
        <taxon>Pseudomonadati</taxon>
        <taxon>Bacteroidota</taxon>
        <taxon>Flavobacteriia</taxon>
        <taxon>Flavobacteriales</taxon>
        <taxon>Crocinitomicaceae</taxon>
        <taxon>Brumimicrobium</taxon>
    </lineage>
</organism>
<evidence type="ECO:0000256" key="1">
    <source>
        <dbReference type="SAM" id="Phobius"/>
    </source>
</evidence>
<evidence type="ECO:0008006" key="4">
    <source>
        <dbReference type="Google" id="ProtNLM"/>
    </source>
</evidence>
<keyword evidence="3" id="KW-1185">Reference proteome</keyword>
<keyword evidence="1" id="KW-1133">Transmembrane helix</keyword>
<feature type="transmembrane region" description="Helical" evidence="1">
    <location>
        <begin position="93"/>
        <end position="114"/>
    </location>
</feature>
<dbReference type="EMBL" id="QFRJ01000007">
    <property type="protein sequence ID" value="PWH85299.1"/>
    <property type="molecule type" value="Genomic_DNA"/>
</dbReference>
<feature type="transmembrane region" description="Helical" evidence="1">
    <location>
        <begin position="120"/>
        <end position="141"/>
    </location>
</feature>
<keyword evidence="1" id="KW-0812">Transmembrane</keyword>
<proteinExistence type="predicted"/>
<dbReference type="AlphaFoldDB" id="A0A2U2XBW7"/>
<dbReference type="RefSeq" id="WP_109359700.1">
    <property type="nucleotide sequence ID" value="NZ_QFRJ01000007.1"/>
</dbReference>
<feature type="transmembrane region" description="Helical" evidence="1">
    <location>
        <begin position="46"/>
        <end position="61"/>
    </location>
</feature>
<evidence type="ECO:0000313" key="2">
    <source>
        <dbReference type="EMBL" id="PWH85299.1"/>
    </source>
</evidence>
<sequence>MNKIYNTWIFIISLLTLPFAFAVGLNEVFGIFGLKIHGDQFEYKELVFGISAGLIFLLGATRSSRKWSGIRVVNQIDRFQFNSLISEERKQRVILNNSIEIIGFALIGAVFFIFSKDAIFISLIFLIFIIDALINTLRGVLGGKYRVGMTSKAIVSVDREVVAIYFKGLKRISITKNQLFFEYNNNDLVLDFQLNTIPQEKQEEFMRLLRLNVDDTQVYFSGFEEE</sequence>
<gene>
    <name evidence="2" type="ORF">DIT68_10195</name>
</gene>
<name>A0A2U2XBW7_9FLAO</name>
<dbReference type="Proteomes" id="UP000245370">
    <property type="component" value="Unassembled WGS sequence"/>
</dbReference>
<accession>A0A2U2XBW7</accession>
<reference evidence="2 3" key="2">
    <citation type="submission" date="2018-05" db="EMBL/GenBank/DDBJ databases">
        <authorList>
            <person name="Lanie J.A."/>
            <person name="Ng W.-L."/>
            <person name="Kazmierczak K.M."/>
            <person name="Andrzejewski T.M."/>
            <person name="Davidsen T.M."/>
            <person name="Wayne K.J."/>
            <person name="Tettelin H."/>
            <person name="Glass J.I."/>
            <person name="Rusch D."/>
            <person name="Podicherti R."/>
            <person name="Tsui H.-C.T."/>
            <person name="Winkler M.E."/>
        </authorList>
    </citation>
    <scope>NUCLEOTIDE SEQUENCE [LARGE SCALE GENOMIC DNA]</scope>
    <source>
        <strain evidence="2 3">C305</strain>
    </source>
</reference>